<organism evidence="11 12">
    <name type="scientific">Arcicella aurantiaca</name>
    <dbReference type="NCBI Taxonomy" id="591202"/>
    <lineage>
        <taxon>Bacteria</taxon>
        <taxon>Pseudomonadati</taxon>
        <taxon>Bacteroidota</taxon>
        <taxon>Cytophagia</taxon>
        <taxon>Cytophagales</taxon>
        <taxon>Flectobacillaceae</taxon>
        <taxon>Arcicella</taxon>
    </lineage>
</organism>
<proteinExistence type="inferred from homology"/>
<comment type="subcellular location">
    <subcellularLocation>
        <location evidence="1">Cell inner membrane</location>
        <topology evidence="1">Multi-pass membrane protein</topology>
    </subcellularLocation>
    <subcellularLocation>
        <location evidence="9">Cell membrane</location>
        <topology evidence="9">Multi-pass membrane protein</topology>
    </subcellularLocation>
</comment>
<accession>A0A316E9D4</accession>
<dbReference type="InterPro" id="IPR047817">
    <property type="entry name" value="ABC2_TM_bact-type"/>
</dbReference>
<evidence type="ECO:0000313" key="12">
    <source>
        <dbReference type="Proteomes" id="UP000245489"/>
    </source>
</evidence>
<dbReference type="GO" id="GO:0015920">
    <property type="term" value="P:lipopolysaccharide transport"/>
    <property type="evidence" value="ECO:0007669"/>
    <property type="project" value="TreeGrafter"/>
</dbReference>
<sequence length="275" mass="32036">MHETVIESGRSEKYYWQDLWRFKELLFILAIRDITVKYKQTFVGVAWAIFRPVLTVAVFVFAFDKVAKIENKSEIPLQIIIFTGVIFWNFFAMSFQQVSNSITGNANLVSKVYFPRLLMPLSSVAVPLLDFLVGFVVMIPFLIYMGYTPTFNILFVPFFLVLAFFSAFSLGVIFASLNVQFRDFQQIAPLIVQYGFFVCPIAYPIATIQELSWYPIYQWINPLAGIIEGFRWCLIPNYQYFQWDTIIPSVIFVTITTILSVIFFRKKENSFVDYI</sequence>
<feature type="transmembrane region" description="Helical" evidence="9">
    <location>
        <begin position="75"/>
        <end position="96"/>
    </location>
</feature>
<name>A0A316E9D4_9BACT</name>
<keyword evidence="8 9" id="KW-0472">Membrane</keyword>
<keyword evidence="3 9" id="KW-0813">Transport</keyword>
<dbReference type="GO" id="GO:0140359">
    <property type="term" value="F:ABC-type transporter activity"/>
    <property type="evidence" value="ECO:0007669"/>
    <property type="project" value="InterPro"/>
</dbReference>
<keyword evidence="4 9" id="KW-1003">Cell membrane</keyword>
<protein>
    <recommendedName>
        <fullName evidence="9">Transport permease protein</fullName>
    </recommendedName>
</protein>
<evidence type="ECO:0000259" key="10">
    <source>
        <dbReference type="PROSITE" id="PS51012"/>
    </source>
</evidence>
<feature type="transmembrane region" description="Helical" evidence="9">
    <location>
        <begin position="187"/>
        <end position="206"/>
    </location>
</feature>
<gene>
    <name evidence="11" type="ORF">LV89_02434</name>
</gene>
<dbReference type="PROSITE" id="PS51012">
    <property type="entry name" value="ABC_TM2"/>
    <property type="match status" value="1"/>
</dbReference>
<dbReference type="OrthoDB" id="9786910at2"/>
<feature type="transmembrane region" description="Helical" evidence="9">
    <location>
        <begin position="153"/>
        <end position="175"/>
    </location>
</feature>
<evidence type="ECO:0000256" key="4">
    <source>
        <dbReference type="ARBA" id="ARBA00022475"/>
    </source>
</evidence>
<evidence type="ECO:0000256" key="8">
    <source>
        <dbReference type="ARBA" id="ARBA00023136"/>
    </source>
</evidence>
<evidence type="ECO:0000256" key="3">
    <source>
        <dbReference type="ARBA" id="ARBA00022448"/>
    </source>
</evidence>
<feature type="transmembrane region" description="Helical" evidence="9">
    <location>
        <begin position="42"/>
        <end position="63"/>
    </location>
</feature>
<feature type="transmembrane region" description="Helical" evidence="9">
    <location>
        <begin position="246"/>
        <end position="264"/>
    </location>
</feature>
<keyword evidence="7 9" id="KW-1133">Transmembrane helix</keyword>
<dbReference type="PANTHER" id="PTHR30413">
    <property type="entry name" value="INNER MEMBRANE TRANSPORT PERMEASE"/>
    <property type="match status" value="1"/>
</dbReference>
<evidence type="ECO:0000256" key="7">
    <source>
        <dbReference type="ARBA" id="ARBA00022989"/>
    </source>
</evidence>
<dbReference type="RefSeq" id="WP_109743159.1">
    <property type="nucleotide sequence ID" value="NZ_QGGO01000011.1"/>
</dbReference>
<evidence type="ECO:0000256" key="5">
    <source>
        <dbReference type="ARBA" id="ARBA00022519"/>
    </source>
</evidence>
<feature type="domain" description="ABC transmembrane type-2" evidence="10">
    <location>
        <begin position="43"/>
        <end position="267"/>
    </location>
</feature>
<evidence type="ECO:0000313" key="11">
    <source>
        <dbReference type="EMBL" id="PWK26585.1"/>
    </source>
</evidence>
<dbReference type="InterPro" id="IPR013525">
    <property type="entry name" value="ABC2_TM"/>
</dbReference>
<evidence type="ECO:0000256" key="1">
    <source>
        <dbReference type="ARBA" id="ARBA00004429"/>
    </source>
</evidence>
<feature type="transmembrane region" description="Helical" evidence="9">
    <location>
        <begin position="117"/>
        <end position="147"/>
    </location>
</feature>
<evidence type="ECO:0000256" key="6">
    <source>
        <dbReference type="ARBA" id="ARBA00022692"/>
    </source>
</evidence>
<dbReference type="GO" id="GO:0005886">
    <property type="term" value="C:plasma membrane"/>
    <property type="evidence" value="ECO:0007669"/>
    <property type="project" value="UniProtKB-SubCell"/>
</dbReference>
<evidence type="ECO:0000256" key="9">
    <source>
        <dbReference type="RuleBase" id="RU361157"/>
    </source>
</evidence>
<dbReference type="Pfam" id="PF01061">
    <property type="entry name" value="ABC2_membrane"/>
    <property type="match status" value="1"/>
</dbReference>
<reference evidence="11 12" key="1">
    <citation type="submission" date="2018-05" db="EMBL/GenBank/DDBJ databases">
        <title>Genomic Encyclopedia of Archaeal and Bacterial Type Strains, Phase II (KMG-II): from individual species to whole genera.</title>
        <authorList>
            <person name="Goeker M."/>
        </authorList>
    </citation>
    <scope>NUCLEOTIDE SEQUENCE [LARGE SCALE GENOMIC DNA]</scope>
    <source>
        <strain evidence="11 12">DSM 22214</strain>
    </source>
</reference>
<keyword evidence="6 9" id="KW-0812">Transmembrane</keyword>
<comment type="caution">
    <text evidence="11">The sequence shown here is derived from an EMBL/GenBank/DDBJ whole genome shotgun (WGS) entry which is preliminary data.</text>
</comment>
<comment type="similarity">
    <text evidence="2 9">Belongs to the ABC-2 integral membrane protein family.</text>
</comment>
<keyword evidence="12" id="KW-1185">Reference proteome</keyword>
<dbReference type="EMBL" id="QGGO01000011">
    <property type="protein sequence ID" value="PWK26585.1"/>
    <property type="molecule type" value="Genomic_DNA"/>
</dbReference>
<dbReference type="PANTHER" id="PTHR30413:SF8">
    <property type="entry name" value="TRANSPORT PERMEASE PROTEIN"/>
    <property type="match status" value="1"/>
</dbReference>
<dbReference type="AlphaFoldDB" id="A0A316E9D4"/>
<dbReference type="Proteomes" id="UP000245489">
    <property type="component" value="Unassembled WGS sequence"/>
</dbReference>
<keyword evidence="5" id="KW-0997">Cell inner membrane</keyword>
<evidence type="ECO:0000256" key="2">
    <source>
        <dbReference type="ARBA" id="ARBA00007783"/>
    </source>
</evidence>